<dbReference type="SUPFAM" id="SSF56176">
    <property type="entry name" value="FAD-binding/transporter-associated domain-like"/>
    <property type="match status" value="1"/>
</dbReference>
<evidence type="ECO:0000256" key="1">
    <source>
        <dbReference type="ARBA" id="ARBA00022630"/>
    </source>
</evidence>
<dbReference type="InterPro" id="IPR036318">
    <property type="entry name" value="FAD-bd_PCMH-like_sf"/>
</dbReference>
<dbReference type="AlphaFoldDB" id="A0AAJ5W4I7"/>
<dbReference type="Gene3D" id="3.30.43.10">
    <property type="entry name" value="Uridine Diphospho-n-acetylenolpyruvylglucosamine Reductase, domain 2"/>
    <property type="match status" value="1"/>
</dbReference>
<dbReference type="InterPro" id="IPR010031">
    <property type="entry name" value="FAD_lactone_oxidase-like"/>
</dbReference>
<dbReference type="PANTHER" id="PTHR43762">
    <property type="entry name" value="L-GULONOLACTONE OXIDASE"/>
    <property type="match status" value="1"/>
</dbReference>
<keyword evidence="2" id="KW-0274">FAD</keyword>
<keyword evidence="1" id="KW-0285">Flavoprotein</keyword>
<dbReference type="GO" id="GO:0003885">
    <property type="term" value="F:D-arabinono-1,4-lactone oxidase activity"/>
    <property type="evidence" value="ECO:0007669"/>
    <property type="project" value="InterPro"/>
</dbReference>
<dbReference type="Pfam" id="PF04030">
    <property type="entry name" value="ALO"/>
    <property type="match status" value="1"/>
</dbReference>
<dbReference type="Proteomes" id="UP001214530">
    <property type="component" value="Chromosome"/>
</dbReference>
<dbReference type="Pfam" id="PF01565">
    <property type="entry name" value="FAD_binding_4"/>
    <property type="match status" value="1"/>
</dbReference>
<evidence type="ECO:0000256" key="2">
    <source>
        <dbReference type="ARBA" id="ARBA00022827"/>
    </source>
</evidence>
<gene>
    <name evidence="5" type="ORF">P0Y49_11580</name>
</gene>
<evidence type="ECO:0000256" key="3">
    <source>
        <dbReference type="ARBA" id="ARBA00023002"/>
    </source>
</evidence>
<proteinExistence type="predicted"/>
<reference evidence="5" key="1">
    <citation type="submission" date="2023-03" db="EMBL/GenBank/DDBJ databases">
        <title>Andean soil-derived lignocellulolytic bacterial consortium as a source of novel taxa and putative plastic-active enzymes.</title>
        <authorList>
            <person name="Diaz-Garcia L."/>
            <person name="Chuvochina M."/>
            <person name="Feuerriegel G."/>
            <person name="Bunk B."/>
            <person name="Sproer C."/>
            <person name="Streit W.R."/>
            <person name="Rodriguez L.M."/>
            <person name="Overmann J."/>
            <person name="Jimenez D.J."/>
        </authorList>
    </citation>
    <scope>NUCLEOTIDE SEQUENCE</scope>
    <source>
        <strain evidence="5">MAG 3858</strain>
    </source>
</reference>
<dbReference type="InterPro" id="IPR016170">
    <property type="entry name" value="Cytok_DH_C_sf"/>
</dbReference>
<sequence>MTLKLTTKRFVLAVLLILVLLVIRPVTFLLYTYIKDQKTSEHLSSVVVNDASQLNQTKVDTVVKVPKEINLAISQISDFIKQAKASGKKISISGARHSMGGHTIYPGGIQLDMRSFDYMVLDSAANVLNVGAGALWSQVIPYLDQHGKSVMVMQSNNSFSVGGSISVNCHGWQPNSPPIASTVISLRLINANGEVVNCSRTENKELFSLVLRGYGLFGVILDVKLHVTDNKVYKAEQFVVKSADYVIEFERWMQKHPNTGFAFGRINVNPDHFMEEAILSTYNVTPAPVQELHHKNTFSALRRAIFRGSANSNYGKNLRWKLEKASASLVNGKLFTRNELFNEGVEVFQNTDHDYTDILHEYFIPKAAVPEFIKALQNTVPGYHVDLLNITVRNVKTDKDSYLNYAHEEVFGFVMLFNQKRSKEAEVDMQALTRKLITISIALNGAYYLPYRLHASKEQMFKAYAQASAFFELKRKYDPNEMFSNNFYRVYGRFGNLN</sequence>
<dbReference type="InterPro" id="IPR016166">
    <property type="entry name" value="FAD-bd_PCMH"/>
</dbReference>
<dbReference type="Gene3D" id="3.30.465.10">
    <property type="match status" value="1"/>
</dbReference>
<dbReference type="PROSITE" id="PS51387">
    <property type="entry name" value="FAD_PCMH"/>
    <property type="match status" value="1"/>
</dbReference>
<keyword evidence="3" id="KW-0560">Oxidoreductase</keyword>
<dbReference type="InterPro" id="IPR016169">
    <property type="entry name" value="FAD-bd_PCMH_sub2"/>
</dbReference>
<dbReference type="GO" id="GO:0071949">
    <property type="term" value="F:FAD binding"/>
    <property type="evidence" value="ECO:0007669"/>
    <property type="project" value="InterPro"/>
</dbReference>
<dbReference type="EMBL" id="CP119313">
    <property type="protein sequence ID" value="WEK17435.1"/>
    <property type="molecule type" value="Genomic_DNA"/>
</dbReference>
<organism evidence="5 6">
    <name type="scientific">Candidatus Pedobacter colombiensis</name>
    <dbReference type="NCBI Taxonomy" id="3121371"/>
    <lineage>
        <taxon>Bacteria</taxon>
        <taxon>Pseudomonadati</taxon>
        <taxon>Bacteroidota</taxon>
        <taxon>Sphingobacteriia</taxon>
        <taxon>Sphingobacteriales</taxon>
        <taxon>Sphingobacteriaceae</taxon>
        <taxon>Pedobacter</taxon>
    </lineage>
</organism>
<dbReference type="PANTHER" id="PTHR43762:SF1">
    <property type="entry name" value="D-ARABINONO-1,4-LACTONE OXIDASE"/>
    <property type="match status" value="1"/>
</dbReference>
<evidence type="ECO:0000259" key="4">
    <source>
        <dbReference type="PROSITE" id="PS51387"/>
    </source>
</evidence>
<dbReference type="InterPro" id="IPR006094">
    <property type="entry name" value="Oxid_FAD_bind_N"/>
</dbReference>
<dbReference type="SUPFAM" id="SSF55103">
    <property type="entry name" value="FAD-linked oxidases, C-terminal domain"/>
    <property type="match status" value="1"/>
</dbReference>
<dbReference type="InterPro" id="IPR016164">
    <property type="entry name" value="FAD-linked_Oxase-like_C"/>
</dbReference>
<dbReference type="InterPro" id="IPR016167">
    <property type="entry name" value="FAD-bd_PCMH_sub1"/>
</dbReference>
<accession>A0AAJ5W4I7</accession>
<dbReference type="Gene3D" id="3.40.462.10">
    <property type="entry name" value="FAD-linked oxidases, C-terminal domain"/>
    <property type="match status" value="1"/>
</dbReference>
<evidence type="ECO:0000313" key="5">
    <source>
        <dbReference type="EMBL" id="WEK17435.1"/>
    </source>
</evidence>
<protein>
    <submittedName>
        <fullName evidence="5">FAD-binding oxidoreductase</fullName>
    </submittedName>
</protein>
<name>A0AAJ5W4I7_9SPHI</name>
<evidence type="ECO:0000313" key="6">
    <source>
        <dbReference type="Proteomes" id="UP001214530"/>
    </source>
</evidence>
<dbReference type="GO" id="GO:0016020">
    <property type="term" value="C:membrane"/>
    <property type="evidence" value="ECO:0007669"/>
    <property type="project" value="InterPro"/>
</dbReference>
<dbReference type="InterPro" id="IPR007173">
    <property type="entry name" value="ALO_C"/>
</dbReference>
<feature type="domain" description="FAD-binding PCMH-type" evidence="4">
    <location>
        <begin position="55"/>
        <end position="230"/>
    </location>
</feature>